<dbReference type="InterPro" id="IPR036188">
    <property type="entry name" value="FAD/NAD-bd_sf"/>
</dbReference>
<evidence type="ECO:0000313" key="3">
    <source>
        <dbReference type="RefSeq" id="XP_029637159.1"/>
    </source>
</evidence>
<dbReference type="PANTHER" id="PTHR43539:SF23">
    <property type="entry name" value="FAD-DEPENDENT OXIDOREDUCTASE DOMAIN-CONTAINING PROTEIN 2"/>
    <property type="match status" value="1"/>
</dbReference>
<dbReference type="GO" id="GO:0036503">
    <property type="term" value="P:ERAD pathway"/>
    <property type="evidence" value="ECO:0007669"/>
    <property type="project" value="TreeGrafter"/>
</dbReference>
<evidence type="ECO:0000256" key="1">
    <source>
        <dbReference type="ARBA" id="ARBA00023002"/>
    </source>
</evidence>
<proteinExistence type="predicted"/>
<dbReference type="PANTHER" id="PTHR43539">
    <property type="entry name" value="FLAVIN-BINDING MONOOXYGENASE-LIKE PROTEIN (AFU_ORTHOLOGUE AFUA_4G09220)"/>
    <property type="match status" value="1"/>
</dbReference>
<dbReference type="InterPro" id="IPR050982">
    <property type="entry name" value="Auxin_biosynth/cation_transpt"/>
</dbReference>
<dbReference type="KEGG" id="osn:115212402"/>
<dbReference type="SUPFAM" id="SSF51905">
    <property type="entry name" value="FAD/NAD(P)-binding domain"/>
    <property type="match status" value="1"/>
</dbReference>
<dbReference type="GO" id="GO:0050660">
    <property type="term" value="F:flavin adenine dinucleotide binding"/>
    <property type="evidence" value="ECO:0007669"/>
    <property type="project" value="TreeGrafter"/>
</dbReference>
<dbReference type="RefSeq" id="XP_029637159.1">
    <property type="nucleotide sequence ID" value="XM_029781299.2"/>
</dbReference>
<protein>
    <submittedName>
        <fullName evidence="3">FAD-dependent oxidoreductase domain-containing protein 2 isoform X1</fullName>
    </submittedName>
</protein>
<name>A0A6P7SFC4_9MOLL</name>
<organism evidence="2 3">
    <name type="scientific">Octopus sinensis</name>
    <name type="common">East Asian common octopus</name>
    <dbReference type="NCBI Taxonomy" id="2607531"/>
    <lineage>
        <taxon>Eukaryota</taxon>
        <taxon>Metazoa</taxon>
        <taxon>Spiralia</taxon>
        <taxon>Lophotrochozoa</taxon>
        <taxon>Mollusca</taxon>
        <taxon>Cephalopoda</taxon>
        <taxon>Coleoidea</taxon>
        <taxon>Octopodiformes</taxon>
        <taxon>Octopoda</taxon>
        <taxon>Incirrata</taxon>
        <taxon>Octopodidae</taxon>
        <taxon>Octopus</taxon>
    </lineage>
</organism>
<accession>A0A6P7SFC4</accession>
<gene>
    <name evidence="3" type="primary">LOC115212402</name>
</gene>
<dbReference type="Gene3D" id="3.50.50.60">
    <property type="entry name" value="FAD/NAD(P)-binding domain"/>
    <property type="match status" value="2"/>
</dbReference>
<dbReference type="GO" id="GO:0005788">
    <property type="term" value="C:endoplasmic reticulum lumen"/>
    <property type="evidence" value="ECO:0007669"/>
    <property type="project" value="TreeGrafter"/>
</dbReference>
<keyword evidence="1" id="KW-0560">Oxidoreductase</keyword>
<dbReference type="AlphaFoldDB" id="A0A6P7SFC4"/>
<sequence>MDLVRTLTMQFFPKRIFIQFGTIFALLVFNSLTKVDGQTQQTSSHHDYCIIGAGPSGLQMGYFLEKSGRDYIIFERTNTSGNFFTKYPRHRTLISINKRNTGRTNKEFNMRHDWNSLLSDKEHLKLRYYSKEMFPHADVLVKYLSDFQRMNNLNVQFNAEMSNIQTVRNDSVKEKHTFTMSDQYNNKYACRWLIVATGLWKPNIPKFDGIELTQGYESISINADDFEGKSVLILGRGNSAFETANAIYGATNVVHMIARSRVRLAWATHYVGDLRAVNNGVLDTYQLKSLDGIAEAFLSDETKLMSKNGKYQLVTDDEFFDNFAFRESYDVIIRCLGFTFDDELFYNTTQPRRGTGKLRKFPEISPVYESTNIPGMYFTGTITHSLDFRMSAGGFIHGFRYTARTLHRYLEWHNHGKEWPSVKMPVNDVLYYTIKRINEAAGIYQMFQVLIDVIILNEDHTEVTYVQEVPLKMLHKLPEVTGIPCKEIVAIVFQYGANFSGPGNDVFREDRANVTPEKADKSNFLHPVLYHYKKLPSEKQMLNLRSKELLPTPDDIHHMVEDFLTVWDTPNSHIFPLRRFLENVFDKDLRHFFSSTCAKFLLTLTSLPLFCEQYYMKGQGLTGSDLLLEMIEQQLAA</sequence>
<keyword evidence="2" id="KW-1185">Reference proteome</keyword>
<evidence type="ECO:0000313" key="2">
    <source>
        <dbReference type="Proteomes" id="UP000515154"/>
    </source>
</evidence>
<dbReference type="GO" id="GO:0004497">
    <property type="term" value="F:monooxygenase activity"/>
    <property type="evidence" value="ECO:0007669"/>
    <property type="project" value="TreeGrafter"/>
</dbReference>
<dbReference type="PRINTS" id="PR00368">
    <property type="entry name" value="FADPNR"/>
</dbReference>
<reference evidence="3" key="1">
    <citation type="submission" date="2025-08" db="UniProtKB">
        <authorList>
            <consortium name="RefSeq"/>
        </authorList>
    </citation>
    <scope>IDENTIFICATION</scope>
</reference>
<dbReference type="Pfam" id="PF13738">
    <property type="entry name" value="Pyr_redox_3"/>
    <property type="match status" value="1"/>
</dbReference>
<dbReference type="Proteomes" id="UP000515154">
    <property type="component" value="Linkage group LG1"/>
</dbReference>
<dbReference type="FunFam" id="3.50.50.60:FF:000300">
    <property type="entry name" value="FAD-dependent oxidoreductase domain-containing 2"/>
    <property type="match status" value="1"/>
</dbReference>